<dbReference type="Gene3D" id="3.30.450.330">
    <property type="match status" value="1"/>
</dbReference>
<comment type="similarity">
    <text evidence="2">Belongs to the transpeptidase family.</text>
</comment>
<dbReference type="Gene3D" id="3.90.1310.10">
    <property type="entry name" value="Penicillin-binding protein 2a (Domain 2)"/>
    <property type="match status" value="1"/>
</dbReference>
<dbReference type="PANTHER" id="PTHR30627:SF1">
    <property type="entry name" value="PEPTIDOGLYCAN D,D-TRANSPEPTIDASE FTSI"/>
    <property type="match status" value="1"/>
</dbReference>
<dbReference type="InterPro" id="IPR036138">
    <property type="entry name" value="PBP_dimer_sf"/>
</dbReference>
<dbReference type="Proteomes" id="UP001431572">
    <property type="component" value="Chromosome 1"/>
</dbReference>
<protein>
    <submittedName>
        <fullName evidence="8">Penicillin-binding protein 2</fullName>
    </submittedName>
</protein>
<evidence type="ECO:0000259" key="7">
    <source>
        <dbReference type="Pfam" id="PF03717"/>
    </source>
</evidence>
<dbReference type="InterPro" id="IPR005311">
    <property type="entry name" value="PBP_dimer"/>
</dbReference>
<dbReference type="SUPFAM" id="SSF56601">
    <property type="entry name" value="beta-lactamase/transpeptidase-like"/>
    <property type="match status" value="1"/>
</dbReference>
<evidence type="ECO:0000313" key="8">
    <source>
        <dbReference type="EMBL" id="NWJ44477.1"/>
    </source>
</evidence>
<feature type="domain" description="Penicillin-binding protein transpeptidase" evidence="6">
    <location>
        <begin position="293"/>
        <end position="600"/>
    </location>
</feature>
<keyword evidence="11" id="KW-1185">Reference proteome</keyword>
<proteinExistence type="inferred from homology"/>
<dbReference type="Proteomes" id="UP000521676">
    <property type="component" value="Unassembled WGS sequence"/>
</dbReference>
<gene>
    <name evidence="8" type="ORF">HXX08_01225</name>
    <name evidence="9" type="ORF">OZ401_002166</name>
</gene>
<dbReference type="InterPro" id="IPR012338">
    <property type="entry name" value="Beta-lactam/transpept-like"/>
</dbReference>
<dbReference type="RefSeq" id="WP_341468254.1">
    <property type="nucleotide sequence ID" value="NZ_CP128399.1"/>
</dbReference>
<evidence type="ECO:0000313" key="9">
    <source>
        <dbReference type="EMBL" id="WJW66370.1"/>
    </source>
</evidence>
<evidence type="ECO:0000256" key="3">
    <source>
        <dbReference type="ARBA" id="ARBA00023136"/>
    </source>
</evidence>
<dbReference type="GO" id="GO:0005886">
    <property type="term" value="C:plasma membrane"/>
    <property type="evidence" value="ECO:0007669"/>
    <property type="project" value="TreeGrafter"/>
</dbReference>
<keyword evidence="5" id="KW-1133">Transmembrane helix</keyword>
<sequence>MSDKLRYRNRTPLRFDFQSPTIDAPELPVPEPELKRKPLPPRRKKWGLSPYTRTRLTAGVVTLVAFALVINLFHWQVDQASTTSGIAKQLHLQTSEITARRGLIYDANNMLLAGNSAVYIVWGVPRDLTEAKLTENLDKLQKLLPNVPRDQIKSALVLNKEGTNTWNTIAKEVDATTAEQIRAAKLDGIYLEPKPRRVYPNGTLLAHILGFTNFEMKGAYGVEGYYNDELSGQPGKILAERDATGNPIALGAQQISPSVEGADLTLTIDSAIQSKVERETLAAMFRWKATAASAIVMNPQTGAILAWVSYPDYDPNNFNKTDTSRFRDPNVSDVYEPGSTFKIFTTAIGIDTGAVTPETNAGTLPGCVIKYGYTVCNYNRVGYDNQTVIKTIQHSSNVGAMWIAEKFGPTKYYNYLHNFGIGATTGIDLSGEVEGIIRWPENKSWTMLDFDMNSFGQAVAVTPVQLVTAVSAVANGGKLVKPYVVSKISRDGKVIEETKPQVVRQIISPESSRTTTEVLVQAVTGGETHLVDVKGYRIAGKTGTAQIALPSGGYSPDMYIGSTVAYAPADNPQFLVLVRLDNINTFGSNTAAPAVQNIVEFLLRYYNIPPTEPVTPANQ</sequence>
<comment type="subcellular location">
    <subcellularLocation>
        <location evidence="1">Membrane</location>
    </subcellularLocation>
</comment>
<keyword evidence="3 5" id="KW-0472">Membrane</keyword>
<reference evidence="9" key="2">
    <citation type="journal article" date="2024" name="Nature">
        <title>Anoxygenic phototroph of the Chloroflexota uses a type I reaction centre.</title>
        <authorList>
            <person name="Tsuji J.M."/>
            <person name="Shaw N.A."/>
            <person name="Nagashima S."/>
            <person name="Venkiteswaran J.J."/>
            <person name="Schiff S.L."/>
            <person name="Watanabe T."/>
            <person name="Fukui M."/>
            <person name="Hanada S."/>
            <person name="Tank M."/>
            <person name="Neufeld J.D."/>
        </authorList>
    </citation>
    <scope>NUCLEOTIDE SEQUENCE</scope>
    <source>
        <strain evidence="9">L227-S17</strain>
    </source>
</reference>
<dbReference type="InterPro" id="IPR050515">
    <property type="entry name" value="Beta-lactam/transpept"/>
</dbReference>
<dbReference type="EMBL" id="CP128399">
    <property type="protein sequence ID" value="WJW66370.1"/>
    <property type="molecule type" value="Genomic_DNA"/>
</dbReference>
<evidence type="ECO:0000256" key="1">
    <source>
        <dbReference type="ARBA" id="ARBA00004370"/>
    </source>
</evidence>
<reference evidence="8 10" key="1">
    <citation type="submission" date="2020-06" db="EMBL/GenBank/DDBJ databases">
        <title>Anoxygenic phototrophic Chloroflexota member uses a Type I reaction center.</title>
        <authorList>
            <person name="Tsuji J.M."/>
            <person name="Shaw N.A."/>
            <person name="Nagashima S."/>
            <person name="Venkiteswaran J."/>
            <person name="Schiff S.L."/>
            <person name="Hanada S."/>
            <person name="Tank M."/>
            <person name="Neufeld J.D."/>
        </authorList>
    </citation>
    <scope>NUCLEOTIDE SEQUENCE [LARGE SCALE GENOMIC DNA]</scope>
    <source>
        <strain evidence="8">L227-S17</strain>
    </source>
</reference>
<evidence type="ECO:0000256" key="5">
    <source>
        <dbReference type="SAM" id="Phobius"/>
    </source>
</evidence>
<dbReference type="GO" id="GO:0071555">
    <property type="term" value="P:cell wall organization"/>
    <property type="evidence" value="ECO:0007669"/>
    <property type="project" value="TreeGrafter"/>
</dbReference>
<dbReference type="SUPFAM" id="SSF56519">
    <property type="entry name" value="Penicillin binding protein dimerisation domain"/>
    <property type="match status" value="1"/>
</dbReference>
<feature type="domain" description="Penicillin-binding protein dimerisation" evidence="7">
    <location>
        <begin position="97"/>
        <end position="248"/>
    </location>
</feature>
<evidence type="ECO:0000256" key="2">
    <source>
        <dbReference type="ARBA" id="ARBA00007171"/>
    </source>
</evidence>
<keyword evidence="5" id="KW-0812">Transmembrane</keyword>
<evidence type="ECO:0000313" key="10">
    <source>
        <dbReference type="Proteomes" id="UP000521676"/>
    </source>
</evidence>
<evidence type="ECO:0000259" key="6">
    <source>
        <dbReference type="Pfam" id="PF00905"/>
    </source>
</evidence>
<accession>A0A8T7LUE8</accession>
<name>A0A8T7LUE8_9CHLR</name>
<dbReference type="PANTHER" id="PTHR30627">
    <property type="entry name" value="PEPTIDOGLYCAN D,D-TRANSPEPTIDASE"/>
    <property type="match status" value="1"/>
</dbReference>
<dbReference type="GO" id="GO:0008658">
    <property type="term" value="F:penicillin binding"/>
    <property type="evidence" value="ECO:0007669"/>
    <property type="project" value="InterPro"/>
</dbReference>
<feature type="transmembrane region" description="Helical" evidence="5">
    <location>
        <begin position="56"/>
        <end position="75"/>
    </location>
</feature>
<dbReference type="Pfam" id="PF03717">
    <property type="entry name" value="PBP_dimer"/>
    <property type="match status" value="1"/>
</dbReference>
<dbReference type="AlphaFoldDB" id="A0A8T7LUE8"/>
<evidence type="ECO:0000256" key="4">
    <source>
        <dbReference type="SAM" id="MobiDB-lite"/>
    </source>
</evidence>
<dbReference type="InterPro" id="IPR001460">
    <property type="entry name" value="PCN-bd_Tpept"/>
</dbReference>
<evidence type="ECO:0000313" key="11">
    <source>
        <dbReference type="Proteomes" id="UP001431572"/>
    </source>
</evidence>
<dbReference type="EMBL" id="JACATZ010000001">
    <property type="protein sequence ID" value="NWJ44477.1"/>
    <property type="molecule type" value="Genomic_DNA"/>
</dbReference>
<organism evidence="8 10">
    <name type="scientific">Candidatus Chlorohelix allophototropha</name>
    <dbReference type="NCBI Taxonomy" id="3003348"/>
    <lineage>
        <taxon>Bacteria</taxon>
        <taxon>Bacillati</taxon>
        <taxon>Chloroflexota</taxon>
        <taxon>Chloroflexia</taxon>
        <taxon>Candidatus Chloroheliales</taxon>
        <taxon>Candidatus Chloroheliaceae</taxon>
        <taxon>Candidatus Chlorohelix</taxon>
    </lineage>
</organism>
<dbReference type="Pfam" id="PF00905">
    <property type="entry name" value="Transpeptidase"/>
    <property type="match status" value="1"/>
</dbReference>
<feature type="region of interest" description="Disordered" evidence="4">
    <location>
        <begin position="18"/>
        <end position="42"/>
    </location>
</feature>
<dbReference type="Gene3D" id="3.40.710.10">
    <property type="entry name" value="DD-peptidase/beta-lactamase superfamily"/>
    <property type="match status" value="1"/>
</dbReference>